<organism evidence="2 3">
    <name type="scientific">Rubricoccus marinus</name>
    <dbReference type="NCBI Taxonomy" id="716817"/>
    <lineage>
        <taxon>Bacteria</taxon>
        <taxon>Pseudomonadati</taxon>
        <taxon>Rhodothermota</taxon>
        <taxon>Rhodothermia</taxon>
        <taxon>Rhodothermales</taxon>
        <taxon>Rubricoccaceae</taxon>
        <taxon>Rubricoccus</taxon>
    </lineage>
</organism>
<keyword evidence="1" id="KW-0472">Membrane</keyword>
<evidence type="ECO:0000313" key="2">
    <source>
        <dbReference type="EMBL" id="OZC03036.1"/>
    </source>
</evidence>
<keyword evidence="3" id="KW-1185">Reference proteome</keyword>
<evidence type="ECO:0000313" key="3">
    <source>
        <dbReference type="Proteomes" id="UP000216446"/>
    </source>
</evidence>
<feature type="transmembrane region" description="Helical" evidence="1">
    <location>
        <begin position="20"/>
        <end position="38"/>
    </location>
</feature>
<dbReference type="EMBL" id="MQWB01000001">
    <property type="protein sequence ID" value="OZC03036.1"/>
    <property type="molecule type" value="Genomic_DNA"/>
</dbReference>
<accession>A0A259TZC4</accession>
<dbReference type="Proteomes" id="UP000216446">
    <property type="component" value="Unassembled WGS sequence"/>
</dbReference>
<evidence type="ECO:0000256" key="1">
    <source>
        <dbReference type="SAM" id="Phobius"/>
    </source>
</evidence>
<protein>
    <submittedName>
        <fullName evidence="2">Uncharacterized protein</fullName>
    </submittedName>
</protein>
<dbReference type="InParanoid" id="A0A259TZC4"/>
<feature type="transmembrane region" description="Helical" evidence="1">
    <location>
        <begin position="50"/>
        <end position="74"/>
    </location>
</feature>
<proteinExistence type="predicted"/>
<gene>
    <name evidence="2" type="ORF">BSZ36_08680</name>
</gene>
<name>A0A259TZC4_9BACT</name>
<keyword evidence="1" id="KW-0812">Transmembrane</keyword>
<comment type="caution">
    <text evidence="2">The sequence shown here is derived from an EMBL/GenBank/DDBJ whole genome shotgun (WGS) entry which is preliminary data.</text>
</comment>
<dbReference type="AlphaFoldDB" id="A0A259TZC4"/>
<reference evidence="2 3" key="1">
    <citation type="submission" date="2016-11" db="EMBL/GenBank/DDBJ databases">
        <title>Study of marine rhodopsin-containing bacteria.</title>
        <authorList>
            <person name="Yoshizawa S."/>
            <person name="Kumagai Y."/>
            <person name="Kogure K."/>
        </authorList>
    </citation>
    <scope>NUCLEOTIDE SEQUENCE [LARGE SCALE GENOMIC DNA]</scope>
    <source>
        <strain evidence="2 3">SG-29</strain>
    </source>
</reference>
<sequence>MMVIFGVKNGAARLKGQGPVAIIAFVMPLAIFGIIYAVNAGNEDGLATAFIMTAVVLIFSGLAALVFAGVRGLLK</sequence>
<keyword evidence="1" id="KW-1133">Transmembrane helix</keyword>